<dbReference type="SMART" id="SM00849">
    <property type="entry name" value="Lactamase_B"/>
    <property type="match status" value="1"/>
</dbReference>
<reference evidence="3 4" key="1">
    <citation type="submission" date="2017-11" db="EMBL/GenBank/DDBJ databases">
        <title>Evolution of Phototrophy in the Chloroflexi Phylum Driven by Horizontal Gene Transfer.</title>
        <authorList>
            <person name="Ward L.M."/>
            <person name="Hemp J."/>
            <person name="Shih P.M."/>
            <person name="Mcglynn S.E."/>
            <person name="Fischer W."/>
        </authorList>
    </citation>
    <scope>NUCLEOTIDE SEQUENCE [LARGE SCALE GENOMIC DNA]</scope>
    <source>
        <strain evidence="3">CP2_2F</strain>
    </source>
</reference>
<dbReference type="GO" id="GO:0070813">
    <property type="term" value="P:hydrogen sulfide metabolic process"/>
    <property type="evidence" value="ECO:0007669"/>
    <property type="project" value="TreeGrafter"/>
</dbReference>
<dbReference type="Gene3D" id="3.40.250.10">
    <property type="entry name" value="Rhodanese-like domain"/>
    <property type="match status" value="2"/>
</dbReference>
<proteinExistence type="predicted"/>
<organism evidence="3 4">
    <name type="scientific">Candidatus Thermofonsia Clade 1 bacterium</name>
    <dbReference type="NCBI Taxonomy" id="2364210"/>
    <lineage>
        <taxon>Bacteria</taxon>
        <taxon>Bacillati</taxon>
        <taxon>Chloroflexota</taxon>
        <taxon>Candidatus Thermofontia</taxon>
        <taxon>Candidatus Thermofonsia Clade 1</taxon>
    </lineage>
</organism>
<dbReference type="EMBL" id="PGTK01000001">
    <property type="protein sequence ID" value="PJF32294.1"/>
    <property type="molecule type" value="Genomic_DNA"/>
</dbReference>
<sequence>MLIKYFYDERLAQASYLVGCAATGEALVIDPERDVEKYITTAAAHGLRITHVTETHIHADFVSGARELAALTDATLYLSDMGTPEWKYTYADSANAVLVRDGDWWMVGNVKVEVLHTPGHTPEHISFMITDTAVANKPFGVFTGDFLFVGDVGRPDLLEEAAGMIGTKEIGARQQFATVQRFKQLPDYLQIFPGHGAGSACGKALGAVPTTTLGYEKLFNPAFQFEDEAAFITWLLEGQPEAPRYFAQMKHVNKHGPALRSELPIPQRLSRAELEALIAEGAFVADFRSEEAFRKAHLPKTVSIPATSQSFSTYVGWFVDYNKPFYFVTERDSDVPELLNALRAIGVDDVRGYLTADALQGQTDSLPLIDADSLVARLGEVFLLDVRGATEYAELHISGARNIPVGHLPRRLAEVPHDKPIVVYCASGYRSQVAASWLRAQGYTQALNLPESKALWSRRLPTERGAAQMEKAL</sequence>
<dbReference type="SUPFAM" id="SSF56281">
    <property type="entry name" value="Metallo-hydrolase/oxidoreductase"/>
    <property type="match status" value="1"/>
</dbReference>
<dbReference type="PANTHER" id="PTHR43084">
    <property type="entry name" value="PERSULFIDE DIOXYGENASE ETHE1"/>
    <property type="match status" value="1"/>
</dbReference>
<evidence type="ECO:0000313" key="4">
    <source>
        <dbReference type="Proteomes" id="UP000228921"/>
    </source>
</evidence>
<gene>
    <name evidence="3" type="ORF">CUN51_01305</name>
</gene>
<dbReference type="FunFam" id="3.60.15.10:FF:000030">
    <property type="entry name" value="Metallo-beta-lactamase family protein"/>
    <property type="match status" value="1"/>
</dbReference>
<dbReference type="Proteomes" id="UP000228921">
    <property type="component" value="Unassembled WGS sequence"/>
</dbReference>
<evidence type="ECO:0000313" key="3">
    <source>
        <dbReference type="EMBL" id="PJF32294.1"/>
    </source>
</evidence>
<dbReference type="SUPFAM" id="SSF52821">
    <property type="entry name" value="Rhodanese/Cell cycle control phosphatase"/>
    <property type="match status" value="2"/>
</dbReference>
<protein>
    <submittedName>
        <fullName evidence="3">MBL fold metallo-hydrolase</fullName>
    </submittedName>
</protein>
<keyword evidence="1" id="KW-0479">Metal-binding</keyword>
<evidence type="ECO:0000256" key="1">
    <source>
        <dbReference type="ARBA" id="ARBA00022723"/>
    </source>
</evidence>
<dbReference type="InterPro" id="IPR051682">
    <property type="entry name" value="Mito_Persulfide_Diox"/>
</dbReference>
<comment type="caution">
    <text evidence="3">The sequence shown here is derived from an EMBL/GenBank/DDBJ whole genome shotgun (WGS) entry which is preliminary data.</text>
</comment>
<name>A0A2M8P420_9CHLR</name>
<dbReference type="CDD" id="cd07724">
    <property type="entry name" value="POD-like_MBL-fold"/>
    <property type="match status" value="1"/>
</dbReference>
<dbReference type="GO" id="GO:0006749">
    <property type="term" value="P:glutathione metabolic process"/>
    <property type="evidence" value="ECO:0007669"/>
    <property type="project" value="InterPro"/>
</dbReference>
<accession>A0A2M8P420</accession>
<dbReference type="Gene3D" id="3.60.15.10">
    <property type="entry name" value="Ribonuclease Z/Hydroxyacylglutathione hydrolase-like"/>
    <property type="match status" value="1"/>
</dbReference>
<dbReference type="GO" id="GO:0050313">
    <property type="term" value="F:sulfur dioxygenase activity"/>
    <property type="evidence" value="ECO:0007669"/>
    <property type="project" value="InterPro"/>
</dbReference>
<feature type="domain" description="Rhodanese" evidence="2">
    <location>
        <begin position="377"/>
        <end position="464"/>
    </location>
</feature>
<dbReference type="GO" id="GO:0016787">
    <property type="term" value="F:hydrolase activity"/>
    <property type="evidence" value="ECO:0007669"/>
    <property type="project" value="UniProtKB-KW"/>
</dbReference>
<dbReference type="SMART" id="SM00450">
    <property type="entry name" value="RHOD"/>
    <property type="match status" value="2"/>
</dbReference>
<dbReference type="InterPro" id="IPR001763">
    <property type="entry name" value="Rhodanese-like_dom"/>
</dbReference>
<dbReference type="CDD" id="cd00158">
    <property type="entry name" value="RHOD"/>
    <property type="match status" value="1"/>
</dbReference>
<keyword evidence="3" id="KW-0378">Hydrolase</keyword>
<dbReference type="GO" id="GO:0046872">
    <property type="term" value="F:metal ion binding"/>
    <property type="evidence" value="ECO:0007669"/>
    <property type="project" value="UniProtKB-KW"/>
</dbReference>
<dbReference type="AlphaFoldDB" id="A0A2M8P420"/>
<dbReference type="Pfam" id="PF00581">
    <property type="entry name" value="Rhodanese"/>
    <property type="match status" value="1"/>
</dbReference>
<dbReference type="InterPro" id="IPR044528">
    <property type="entry name" value="POD-like_MBL-fold"/>
</dbReference>
<dbReference type="InterPro" id="IPR036866">
    <property type="entry name" value="RibonucZ/Hydroxyglut_hydro"/>
</dbReference>
<dbReference type="PANTHER" id="PTHR43084:SF1">
    <property type="entry name" value="PERSULFIDE DIOXYGENASE ETHE1, MITOCHONDRIAL"/>
    <property type="match status" value="1"/>
</dbReference>
<dbReference type="InterPro" id="IPR001279">
    <property type="entry name" value="Metallo-B-lactamas"/>
</dbReference>
<dbReference type="PROSITE" id="PS50206">
    <property type="entry name" value="RHODANESE_3"/>
    <property type="match status" value="1"/>
</dbReference>
<evidence type="ECO:0000259" key="2">
    <source>
        <dbReference type="PROSITE" id="PS50206"/>
    </source>
</evidence>
<dbReference type="Pfam" id="PF00753">
    <property type="entry name" value="Lactamase_B"/>
    <property type="match status" value="1"/>
</dbReference>
<dbReference type="InterPro" id="IPR036873">
    <property type="entry name" value="Rhodanese-like_dom_sf"/>
</dbReference>